<dbReference type="PANTHER" id="PTHR11941">
    <property type="entry name" value="ENOYL-COA HYDRATASE-RELATED"/>
    <property type="match status" value="1"/>
</dbReference>
<dbReference type="AlphaFoldDB" id="A0A191V870"/>
<dbReference type="GO" id="GO:0004300">
    <property type="term" value="F:enoyl-CoA hydratase activity"/>
    <property type="evidence" value="ECO:0007669"/>
    <property type="project" value="UniProtKB-EC"/>
</dbReference>
<dbReference type="InterPro" id="IPR014748">
    <property type="entry name" value="Enoyl-CoA_hydra_C"/>
</dbReference>
<dbReference type="Proteomes" id="UP000078468">
    <property type="component" value="Chromosome"/>
</dbReference>
<comment type="similarity">
    <text evidence="1">Belongs to the enoyl-CoA hydratase/isomerase family.</text>
</comment>
<comment type="catalytic activity">
    <reaction evidence="4">
        <text>a 4-saturated-(3S)-3-hydroxyacyl-CoA = a (3E)-enoyl-CoA + H2O</text>
        <dbReference type="Rhea" id="RHEA:20724"/>
        <dbReference type="ChEBI" id="CHEBI:15377"/>
        <dbReference type="ChEBI" id="CHEBI:58521"/>
        <dbReference type="ChEBI" id="CHEBI:137480"/>
        <dbReference type="EC" id="4.2.1.17"/>
    </reaction>
</comment>
<evidence type="ECO:0000256" key="3">
    <source>
        <dbReference type="ARBA" id="ARBA00023709"/>
    </source>
</evidence>
<proteinExistence type="inferred from homology"/>
<dbReference type="CDD" id="cd06558">
    <property type="entry name" value="crotonase-like"/>
    <property type="match status" value="1"/>
</dbReference>
<organism evidence="5 6">
    <name type="scientific">Streptomyces parvulus</name>
    <dbReference type="NCBI Taxonomy" id="146923"/>
    <lineage>
        <taxon>Bacteria</taxon>
        <taxon>Bacillati</taxon>
        <taxon>Actinomycetota</taxon>
        <taxon>Actinomycetes</taxon>
        <taxon>Kitasatosporales</taxon>
        <taxon>Streptomycetaceae</taxon>
        <taxon>Streptomyces</taxon>
    </lineage>
</organism>
<dbReference type="GO" id="GO:0006635">
    <property type="term" value="P:fatty acid beta-oxidation"/>
    <property type="evidence" value="ECO:0007669"/>
    <property type="project" value="TreeGrafter"/>
</dbReference>
<evidence type="ECO:0000256" key="4">
    <source>
        <dbReference type="ARBA" id="ARBA00023717"/>
    </source>
</evidence>
<dbReference type="InterPro" id="IPR029045">
    <property type="entry name" value="ClpP/crotonase-like_dom_sf"/>
</dbReference>
<evidence type="ECO:0000256" key="2">
    <source>
        <dbReference type="ARBA" id="ARBA00023239"/>
    </source>
</evidence>
<dbReference type="GeneID" id="91309547"/>
<evidence type="ECO:0000313" key="6">
    <source>
        <dbReference type="Proteomes" id="UP000078468"/>
    </source>
</evidence>
<dbReference type="Pfam" id="PF00378">
    <property type="entry name" value="ECH_1"/>
    <property type="match status" value="1"/>
</dbReference>
<name>A0A191V870_9ACTN</name>
<comment type="catalytic activity">
    <reaction evidence="3">
        <text>a (3S)-3-hydroxyacyl-CoA = a (2E)-enoyl-CoA + H2O</text>
        <dbReference type="Rhea" id="RHEA:16105"/>
        <dbReference type="ChEBI" id="CHEBI:15377"/>
        <dbReference type="ChEBI" id="CHEBI:57318"/>
        <dbReference type="ChEBI" id="CHEBI:58856"/>
        <dbReference type="EC" id="4.2.1.17"/>
    </reaction>
</comment>
<dbReference type="InterPro" id="IPR001753">
    <property type="entry name" value="Enoyl-CoA_hydra/iso"/>
</dbReference>
<sequence length="268" mass="28382">MSDTGPLPPPRLGTDHVLLDVEDRVATLTLNRPGKLNAVTPDMSHALVRAIEWCDTTDDVRAVVVTGAGERSFSVGSDIGALDRYATPWDFRNRVDYCDAIRAARTPTVAAVGGYALGGGLETALSCDIRLAADTASFGAPEITLGWIGGGGMAAFLSRAAGPSNAALMLLTGERIDAARALEWHLVSEVVPRAGLLDRARALASVIASRAPVAAETAKINLRAAGNLPEDQALAYERDLQTVCFATEDAAEGRRAFAEKRTPVFRKR</sequence>
<dbReference type="EMBL" id="CP015866">
    <property type="protein sequence ID" value="ANJ11216.1"/>
    <property type="molecule type" value="Genomic_DNA"/>
</dbReference>
<evidence type="ECO:0000256" key="1">
    <source>
        <dbReference type="ARBA" id="ARBA00005254"/>
    </source>
</evidence>
<dbReference type="Gene3D" id="1.10.12.10">
    <property type="entry name" value="Lyase 2-enoyl-coa Hydratase, Chain A, domain 2"/>
    <property type="match status" value="1"/>
</dbReference>
<protein>
    <submittedName>
        <fullName evidence="5">Enoyl-CoA hydratase</fullName>
    </submittedName>
</protein>
<dbReference type="KEGG" id="spav:Spa2297_32025"/>
<gene>
    <name evidence="5" type="ORF">Spa2297_32025</name>
</gene>
<reference evidence="5 6" key="1">
    <citation type="submission" date="2016-05" db="EMBL/GenBank/DDBJ databases">
        <title>Non-Contiguous Finished Genome Sequence of Streptomyces parvulus 2297 Integrated Site-Specifically with Actinophage R4.</title>
        <authorList>
            <person name="Nishizawa T."/>
            <person name="Miura T."/>
            <person name="Harada C."/>
            <person name="Guo Y."/>
            <person name="Narisawa K."/>
            <person name="Ohta H."/>
            <person name="Takahashi H."/>
            <person name="Shirai M."/>
        </authorList>
    </citation>
    <scope>NUCLEOTIDE SEQUENCE [LARGE SCALE GENOMIC DNA]</scope>
    <source>
        <strain evidence="5 6">2297</strain>
    </source>
</reference>
<keyword evidence="2" id="KW-0456">Lyase</keyword>
<dbReference type="SUPFAM" id="SSF52096">
    <property type="entry name" value="ClpP/crotonase"/>
    <property type="match status" value="1"/>
</dbReference>
<dbReference type="Gene3D" id="3.90.226.10">
    <property type="entry name" value="2-enoyl-CoA Hydratase, Chain A, domain 1"/>
    <property type="match status" value="1"/>
</dbReference>
<evidence type="ECO:0000313" key="5">
    <source>
        <dbReference type="EMBL" id="ANJ11216.1"/>
    </source>
</evidence>
<dbReference type="RefSeq" id="WP_064731544.1">
    <property type="nucleotide sequence ID" value="NZ_BMRX01000004.1"/>
</dbReference>
<dbReference type="PANTHER" id="PTHR11941:SF54">
    <property type="entry name" value="ENOYL-COA HYDRATASE, MITOCHONDRIAL"/>
    <property type="match status" value="1"/>
</dbReference>
<accession>A0A191V870</accession>